<gene>
    <name evidence="2" type="ORF">OP10G_4551</name>
</gene>
<dbReference type="AlphaFoldDB" id="A0A068NZ42"/>
<feature type="chain" id="PRO_5001651996" description="SnoaL-like domain-containing protein" evidence="1">
    <location>
        <begin position="20"/>
        <end position="170"/>
    </location>
</feature>
<accession>A0A068NZ42</accession>
<organism evidence="2 3">
    <name type="scientific">Fimbriimonas ginsengisoli Gsoil 348</name>
    <dbReference type="NCBI Taxonomy" id="661478"/>
    <lineage>
        <taxon>Bacteria</taxon>
        <taxon>Bacillati</taxon>
        <taxon>Armatimonadota</taxon>
        <taxon>Fimbriimonadia</taxon>
        <taxon>Fimbriimonadales</taxon>
        <taxon>Fimbriimonadaceae</taxon>
        <taxon>Fimbriimonas</taxon>
    </lineage>
</organism>
<protein>
    <recommendedName>
        <fullName evidence="4">SnoaL-like domain-containing protein</fullName>
    </recommendedName>
</protein>
<dbReference type="HOGENOM" id="CLU_1568417_0_0_0"/>
<reference evidence="2 3" key="1">
    <citation type="journal article" date="2014" name="PLoS ONE">
        <title>The first complete genome sequence of the class fimbriimonadia in the phylum armatimonadetes.</title>
        <authorList>
            <person name="Hu Z.Y."/>
            <person name="Wang Y.Z."/>
            <person name="Im W.T."/>
            <person name="Wang S.Y."/>
            <person name="Zhao G.P."/>
            <person name="Zheng H.J."/>
            <person name="Quan Z.X."/>
        </authorList>
    </citation>
    <scope>NUCLEOTIDE SEQUENCE [LARGE SCALE GENOMIC DNA]</scope>
    <source>
        <strain evidence="2">Gsoil 348</strain>
    </source>
</reference>
<evidence type="ECO:0008006" key="4">
    <source>
        <dbReference type="Google" id="ProtNLM"/>
    </source>
</evidence>
<dbReference type="EMBL" id="CP007139">
    <property type="protein sequence ID" value="AIE87919.1"/>
    <property type="molecule type" value="Genomic_DNA"/>
</dbReference>
<dbReference type="Gene3D" id="3.10.450.50">
    <property type="match status" value="1"/>
</dbReference>
<evidence type="ECO:0000313" key="2">
    <source>
        <dbReference type="EMBL" id="AIE87919.1"/>
    </source>
</evidence>
<keyword evidence="3" id="KW-1185">Reference proteome</keyword>
<keyword evidence="1" id="KW-0732">Signal</keyword>
<dbReference type="RefSeq" id="WP_025228206.1">
    <property type="nucleotide sequence ID" value="NZ_CP007139.1"/>
</dbReference>
<dbReference type="STRING" id="661478.OP10G_4551"/>
<dbReference type="Proteomes" id="UP000027982">
    <property type="component" value="Chromosome"/>
</dbReference>
<dbReference type="KEGG" id="fgi:OP10G_4551"/>
<dbReference type="SUPFAM" id="SSF54427">
    <property type="entry name" value="NTF2-like"/>
    <property type="match status" value="1"/>
</dbReference>
<dbReference type="InterPro" id="IPR032710">
    <property type="entry name" value="NTF2-like_dom_sf"/>
</dbReference>
<feature type="signal peptide" evidence="1">
    <location>
        <begin position="1"/>
        <end position="19"/>
    </location>
</feature>
<name>A0A068NZ42_FIMGI</name>
<proteinExistence type="predicted"/>
<evidence type="ECO:0000256" key="1">
    <source>
        <dbReference type="SAM" id="SignalP"/>
    </source>
</evidence>
<evidence type="ECO:0000313" key="3">
    <source>
        <dbReference type="Proteomes" id="UP000027982"/>
    </source>
</evidence>
<sequence length="170" mass="18479">MKTVALVASFVAVLSTANAQSLRAQSEAMNKKIHAAMMKKDFAALGKIIKAGTTKDFVYMETGMKGPGQNFDQMMANMKMGFNTFQKITTVNSKIVSLKEKGNKAAGTTEHVMGGIMIGPDKKPHKVMMLGKSQDSFVKVGTQWKMSKMVWTNGKMTMDGKPMDPSKMGG</sequence>